<dbReference type="SUPFAM" id="SSF56281">
    <property type="entry name" value="Metallo-hydrolase/oxidoreductase"/>
    <property type="match status" value="1"/>
</dbReference>
<accession>A0A2P2SXS7</accession>
<evidence type="ECO:0000313" key="2">
    <source>
        <dbReference type="Proteomes" id="UP000091956"/>
    </source>
</evidence>
<dbReference type="InterPro" id="IPR025638">
    <property type="entry name" value="DUF4336"/>
</dbReference>
<dbReference type="Proteomes" id="UP000091956">
    <property type="component" value="Unassembled WGS sequence"/>
</dbReference>
<dbReference type="AlphaFoldDB" id="A0A2P2SXS7"/>
<dbReference type="InterPro" id="IPR036866">
    <property type="entry name" value="RibonucZ/Hydroxyglut_hydro"/>
</dbReference>
<name>A0A2P2SXS7_9PEZI</name>
<dbReference type="Pfam" id="PF14234">
    <property type="entry name" value="DUF4336"/>
    <property type="match status" value="1"/>
</dbReference>
<dbReference type="PANTHER" id="PTHR33835">
    <property type="entry name" value="YALI0C07656P"/>
    <property type="match status" value="1"/>
</dbReference>
<evidence type="ECO:0008006" key="3">
    <source>
        <dbReference type="Google" id="ProtNLM"/>
    </source>
</evidence>
<dbReference type="OrthoDB" id="421671at2759"/>
<sequence length="278" mass="30738">MTSKLVPSNPSAVMVIRDITPNITTLSVPFARFGLIRVGGRGTIVRLTSGALSVFSPTALTPEVRAKLQEKGDNLKYIIAPDIEHHIFVSEWARAYPSAQVIGVEGLAEKRAAAAKDPKSPSHGAQVPFATVFTEKLKGQVRISEEFDRDFEYEYVPEHMNKELVFCYKPDRTLIVADYLFNLPATEQYSRTGEAADKGIMTRLFGALTSTQGRALGQKRFLWYGASAANREGFGESARRIGGWDFERIIPCHGDVVEVGGMEVFRKVFGWHLGGGRK</sequence>
<reference evidence="2" key="2">
    <citation type="journal article" date="2018" name="Nat. Commun.">
        <title>Extreme sensitivity to ultraviolet light in the fungal pathogen causing white-nose syndrome of bats.</title>
        <authorList>
            <person name="Palmer J.M."/>
            <person name="Drees K.P."/>
            <person name="Foster J.T."/>
            <person name="Lindner D.L."/>
        </authorList>
    </citation>
    <scope>NUCLEOTIDE SEQUENCE [LARGE SCALE GENOMIC DNA]</scope>
    <source>
        <strain evidence="2">UAMH 10579</strain>
    </source>
</reference>
<reference evidence="1 2" key="1">
    <citation type="submission" date="2016-03" db="EMBL/GenBank/DDBJ databases">
        <title>Comparative genomics of Pseudogymnoascus destructans, the fungus causing white-nose syndrome of bats.</title>
        <authorList>
            <person name="Palmer J.M."/>
            <person name="Drees K.P."/>
            <person name="Foster J.T."/>
            <person name="Lindner D.L."/>
        </authorList>
    </citation>
    <scope>NUCLEOTIDE SEQUENCE [LARGE SCALE GENOMIC DNA]</scope>
    <source>
        <strain evidence="1 2">UAMH 10579</strain>
    </source>
</reference>
<gene>
    <name evidence="1" type="ORF">VE01_00575</name>
</gene>
<dbReference type="PANTHER" id="PTHR33835:SF1">
    <property type="entry name" value="METALLO-BETA-LACTAMASE DOMAIN-CONTAINING PROTEIN"/>
    <property type="match status" value="1"/>
</dbReference>
<organism evidence="1 2">
    <name type="scientific">Pseudogymnoascus verrucosus</name>
    <dbReference type="NCBI Taxonomy" id="342668"/>
    <lineage>
        <taxon>Eukaryota</taxon>
        <taxon>Fungi</taxon>
        <taxon>Dikarya</taxon>
        <taxon>Ascomycota</taxon>
        <taxon>Pezizomycotina</taxon>
        <taxon>Leotiomycetes</taxon>
        <taxon>Thelebolales</taxon>
        <taxon>Thelebolaceae</taxon>
        <taxon>Pseudogymnoascus</taxon>
    </lineage>
</organism>
<keyword evidence="2" id="KW-1185">Reference proteome</keyword>
<dbReference type="RefSeq" id="XP_018135384.1">
    <property type="nucleotide sequence ID" value="XM_018270103.2"/>
</dbReference>
<dbReference type="GeneID" id="28833961"/>
<dbReference type="EMBL" id="KV460206">
    <property type="protein sequence ID" value="OBU01652.1"/>
    <property type="molecule type" value="Genomic_DNA"/>
</dbReference>
<protein>
    <recommendedName>
        <fullName evidence="3">Metallo-beta-lactamase domain-containing protein</fullName>
    </recommendedName>
</protein>
<proteinExistence type="predicted"/>
<evidence type="ECO:0000313" key="1">
    <source>
        <dbReference type="EMBL" id="OBU01652.1"/>
    </source>
</evidence>